<proteinExistence type="predicted"/>
<name>A0AAE6IK66_LEUCA</name>
<evidence type="ECO:0000313" key="2">
    <source>
        <dbReference type="Proteomes" id="UP000321332"/>
    </source>
</evidence>
<dbReference type="RefSeq" id="WP_014973559.1">
    <property type="nucleotide sequence ID" value="NZ_CP042374.1"/>
</dbReference>
<accession>A0AAE6IK66</accession>
<dbReference type="InterPro" id="IPR022267">
    <property type="entry name" value="Asp2"/>
</dbReference>
<dbReference type="GeneID" id="61187067"/>
<dbReference type="Pfam" id="PF16929">
    <property type="entry name" value="Asp2"/>
    <property type="match status" value="1"/>
</dbReference>
<evidence type="ECO:0000313" key="1">
    <source>
        <dbReference type="EMBL" id="QEA33495.1"/>
    </source>
</evidence>
<dbReference type="NCBIfam" id="TIGR03712">
    <property type="entry name" value="acc_sec_asp2"/>
    <property type="match status" value="1"/>
</dbReference>
<gene>
    <name evidence="1" type="primary">asp2</name>
    <name evidence="1" type="ORF">FGL89_04855</name>
</gene>
<dbReference type="Gene3D" id="3.40.50.1820">
    <property type="entry name" value="alpha/beta hydrolase"/>
    <property type="match status" value="1"/>
</dbReference>
<dbReference type="Proteomes" id="UP000321332">
    <property type="component" value="Chromosome"/>
</dbReference>
<dbReference type="SUPFAM" id="SSF53474">
    <property type="entry name" value="alpha/beta-Hydrolases"/>
    <property type="match status" value="1"/>
</dbReference>
<reference evidence="1 2" key="1">
    <citation type="submission" date="2019-06" db="EMBL/GenBank/DDBJ databases">
        <title>Genome analyses of bacteria isolated from kimchi.</title>
        <authorList>
            <person name="Lee S."/>
            <person name="Ahn S."/>
            <person name="Roh S."/>
        </authorList>
    </citation>
    <scope>NUCLEOTIDE SEQUENCE [LARGE SCALE GENOMIC DNA]</scope>
    <source>
        <strain evidence="1 2">CBA3620</strain>
    </source>
</reference>
<dbReference type="AlphaFoldDB" id="A0AAE6IK66"/>
<sequence length="508" mass="57868">MSNISVLQIGSDDWTPKMQSKDIDWQYTSILDLPTMLAFQKDPYVLEQSYVVLTDDVLDSTLLSSQLDAWPPLRTLYFAHEVTPEFQAVLDERRAFFIQENTPEAINKCIQNDLSSEQIGFSTRFSEAQFLPLPSEGIHFKREGRFSAQYSGNFGLEWQQIGTLQTYETDFTSTQANLVWLDYSQTGSVEVQVQFVFYKNNDIQTIQVIEGAALRELTTVGGLQDYQAYQILVFARGEGLIDLHALHQRRSRHGLGMLLPGDDWHLTTENEEILSYFNPGDRQAPLIVNFSGLRLHGDAFEMKTSLDELGTPYLLFTDSRIQGGAFDIGTPVYQQAVIDMIKKAMATLNLKPEDVILTGGSMGSFPALYYAADIKPRAVMIAKPILNLGTFTSQAEFAQLFNQDWILDVRRYLVGRMNPEDTEELDQRLWQHIQNIDWSKIKISLFTMSQDEYDGNSLLQLNDFFTAQQATVTHVTAVGSHTDKIPEMISFFMTELKKARDNMRQEDQ</sequence>
<protein>
    <submittedName>
        <fullName evidence="1">Accessory Sec system protein Asp2</fullName>
    </submittedName>
</protein>
<organism evidence="1 2">
    <name type="scientific">Leuconostoc carnosum</name>
    <dbReference type="NCBI Taxonomy" id="1252"/>
    <lineage>
        <taxon>Bacteria</taxon>
        <taxon>Bacillati</taxon>
        <taxon>Bacillota</taxon>
        <taxon>Bacilli</taxon>
        <taxon>Lactobacillales</taxon>
        <taxon>Lactobacillaceae</taxon>
        <taxon>Leuconostoc</taxon>
    </lineage>
</organism>
<dbReference type="OMA" id="FNPGDRQ"/>
<dbReference type="GO" id="GO:0015031">
    <property type="term" value="P:protein transport"/>
    <property type="evidence" value="ECO:0007669"/>
    <property type="project" value="InterPro"/>
</dbReference>
<dbReference type="InterPro" id="IPR029058">
    <property type="entry name" value="AB_hydrolase_fold"/>
</dbReference>
<dbReference type="EMBL" id="CP042374">
    <property type="protein sequence ID" value="QEA33495.1"/>
    <property type="molecule type" value="Genomic_DNA"/>
</dbReference>